<evidence type="ECO:0000256" key="7">
    <source>
        <dbReference type="ARBA" id="ARBA00023002"/>
    </source>
</evidence>
<keyword evidence="14" id="KW-1185">Reference proteome</keyword>
<dbReference type="CDD" id="cd11043">
    <property type="entry name" value="CYP90-like"/>
    <property type="match status" value="1"/>
</dbReference>
<keyword evidence="12" id="KW-0732">Signal</keyword>
<proteinExistence type="inferred from homology"/>
<accession>A0AAD4PBE1</accession>
<dbReference type="InterPro" id="IPR001128">
    <property type="entry name" value="Cyt_P450"/>
</dbReference>
<comment type="cofactor">
    <cofactor evidence="1 10">
        <name>heme</name>
        <dbReference type="ChEBI" id="CHEBI:30413"/>
    </cofactor>
</comment>
<feature type="binding site" description="axial binding residue" evidence="10">
    <location>
        <position position="427"/>
    </location>
    <ligand>
        <name>heme</name>
        <dbReference type="ChEBI" id="CHEBI:30413"/>
    </ligand>
    <ligandPart>
        <name>Fe</name>
        <dbReference type="ChEBI" id="CHEBI:18248"/>
    </ligandPart>
</feature>
<dbReference type="Gene3D" id="1.10.630.10">
    <property type="entry name" value="Cytochrome P450"/>
    <property type="match status" value="1"/>
</dbReference>
<evidence type="ECO:0000256" key="4">
    <source>
        <dbReference type="ARBA" id="ARBA00022692"/>
    </source>
</evidence>
<dbReference type="SUPFAM" id="SSF48264">
    <property type="entry name" value="Cytochrome P450"/>
    <property type="match status" value="1"/>
</dbReference>
<evidence type="ECO:0000313" key="14">
    <source>
        <dbReference type="Proteomes" id="UP001190926"/>
    </source>
</evidence>
<dbReference type="FunFam" id="1.10.630.10:FF:000022">
    <property type="entry name" value="Taxadiene 5-alpha hydroxylase"/>
    <property type="match status" value="1"/>
</dbReference>
<dbReference type="PANTHER" id="PTHR24286">
    <property type="entry name" value="CYTOCHROME P450 26"/>
    <property type="match status" value="1"/>
</dbReference>
<evidence type="ECO:0000256" key="12">
    <source>
        <dbReference type="SAM" id="SignalP"/>
    </source>
</evidence>
<dbReference type="GO" id="GO:0016125">
    <property type="term" value="P:sterol metabolic process"/>
    <property type="evidence" value="ECO:0007669"/>
    <property type="project" value="TreeGrafter"/>
</dbReference>
<keyword evidence="5 10" id="KW-0479">Metal-binding</keyword>
<keyword evidence="7 11" id="KW-0560">Oxidoreductase</keyword>
<dbReference type="GO" id="GO:0016712">
    <property type="term" value="F:oxidoreductase activity, acting on paired donors, with incorporation or reduction of molecular oxygen, reduced flavin or flavoprotein as one donor, and incorporation of one atom of oxygen"/>
    <property type="evidence" value="ECO:0007669"/>
    <property type="project" value="UniProtKB-ARBA"/>
</dbReference>
<evidence type="ECO:0000256" key="6">
    <source>
        <dbReference type="ARBA" id="ARBA00022989"/>
    </source>
</evidence>
<evidence type="ECO:0000256" key="9">
    <source>
        <dbReference type="ARBA" id="ARBA00023136"/>
    </source>
</evidence>
<dbReference type="GO" id="GO:0005506">
    <property type="term" value="F:iron ion binding"/>
    <property type="evidence" value="ECO:0007669"/>
    <property type="project" value="InterPro"/>
</dbReference>
<name>A0AAD4PBE1_PERFH</name>
<evidence type="ECO:0000256" key="10">
    <source>
        <dbReference type="PIRSR" id="PIRSR602401-1"/>
    </source>
</evidence>
<dbReference type="GO" id="GO:0016020">
    <property type="term" value="C:membrane"/>
    <property type="evidence" value="ECO:0007669"/>
    <property type="project" value="UniProtKB-SubCell"/>
</dbReference>
<organism evidence="13 14">
    <name type="scientific">Perilla frutescens var. hirtella</name>
    <name type="common">Perilla citriodora</name>
    <name type="synonym">Perilla setoyensis</name>
    <dbReference type="NCBI Taxonomy" id="608512"/>
    <lineage>
        <taxon>Eukaryota</taxon>
        <taxon>Viridiplantae</taxon>
        <taxon>Streptophyta</taxon>
        <taxon>Embryophyta</taxon>
        <taxon>Tracheophyta</taxon>
        <taxon>Spermatophyta</taxon>
        <taxon>Magnoliopsida</taxon>
        <taxon>eudicotyledons</taxon>
        <taxon>Gunneridae</taxon>
        <taxon>Pentapetalae</taxon>
        <taxon>asterids</taxon>
        <taxon>lamiids</taxon>
        <taxon>Lamiales</taxon>
        <taxon>Lamiaceae</taxon>
        <taxon>Nepetoideae</taxon>
        <taxon>Elsholtzieae</taxon>
        <taxon>Perilla</taxon>
    </lineage>
</organism>
<evidence type="ECO:0000313" key="13">
    <source>
        <dbReference type="EMBL" id="KAH6834099.1"/>
    </source>
</evidence>
<keyword evidence="9" id="KW-0472">Membrane</keyword>
<protein>
    <recommendedName>
        <fullName evidence="15">Cytochrome P450</fullName>
    </recommendedName>
</protein>
<comment type="caution">
    <text evidence="13">The sequence shown here is derived from an EMBL/GenBank/DDBJ whole genome shotgun (WGS) entry which is preliminary data.</text>
</comment>
<dbReference type="InterPro" id="IPR036396">
    <property type="entry name" value="Cyt_P450_sf"/>
</dbReference>
<dbReference type="GO" id="GO:0020037">
    <property type="term" value="F:heme binding"/>
    <property type="evidence" value="ECO:0007669"/>
    <property type="project" value="InterPro"/>
</dbReference>
<dbReference type="Proteomes" id="UP001190926">
    <property type="component" value="Unassembled WGS sequence"/>
</dbReference>
<gene>
    <name evidence="13" type="ORF">C2S53_016993</name>
</gene>
<dbReference type="InterPro" id="IPR002401">
    <property type="entry name" value="Cyt_P450_E_grp-I"/>
</dbReference>
<keyword evidence="6" id="KW-1133">Transmembrane helix</keyword>
<keyword evidence="11" id="KW-0503">Monooxygenase</keyword>
<dbReference type="Pfam" id="PF00067">
    <property type="entry name" value="p450"/>
    <property type="match status" value="1"/>
</dbReference>
<dbReference type="EMBL" id="SDAM02000053">
    <property type="protein sequence ID" value="KAH6834099.1"/>
    <property type="molecule type" value="Genomic_DNA"/>
</dbReference>
<reference evidence="13 14" key="1">
    <citation type="journal article" date="2021" name="Nat. Commun.">
        <title>Incipient diploidization of the medicinal plant Perilla within 10,000 years.</title>
        <authorList>
            <person name="Zhang Y."/>
            <person name="Shen Q."/>
            <person name="Leng L."/>
            <person name="Zhang D."/>
            <person name="Chen S."/>
            <person name="Shi Y."/>
            <person name="Ning Z."/>
            <person name="Chen S."/>
        </authorList>
    </citation>
    <scope>NUCLEOTIDE SEQUENCE [LARGE SCALE GENOMIC DNA]</scope>
    <source>
        <strain evidence="14">cv. PC099</strain>
    </source>
</reference>
<keyword evidence="8 10" id="KW-0408">Iron</keyword>
<evidence type="ECO:0000256" key="2">
    <source>
        <dbReference type="ARBA" id="ARBA00004167"/>
    </source>
</evidence>
<evidence type="ECO:0000256" key="11">
    <source>
        <dbReference type="RuleBase" id="RU000461"/>
    </source>
</evidence>
<comment type="similarity">
    <text evidence="3 11">Belongs to the cytochrome P450 family.</text>
</comment>
<dbReference type="AlphaFoldDB" id="A0AAD4PBE1"/>
<evidence type="ECO:0000256" key="1">
    <source>
        <dbReference type="ARBA" id="ARBA00001971"/>
    </source>
</evidence>
<dbReference type="PRINTS" id="PR00385">
    <property type="entry name" value="P450"/>
</dbReference>
<evidence type="ECO:0000256" key="3">
    <source>
        <dbReference type="ARBA" id="ARBA00010617"/>
    </source>
</evidence>
<sequence length="480" mass="54397">MEAFLPYLLSLLLLPLSLYLVCRKGSDDRQNLPPGSHGWPILGENIKLAMLGPEKFVKDRMKKYCGEVFKTSLLGEKMAVFCGAEGNKFVFTNEDKLVTSWLPESLRKVLMFSADGGKMKTDSASKRILHHRAFSPEALKQYIPAMDALAREHLDRDWNPNPVVKVLPSSRKYTFELACRLFMSVVDPVRVKKLSDPFTAVIEGMFSVPVDLPGTAYNRAIRAGKVVRGELLKIVEERREEMMMIENEEEREGRGGDLLSKMILATDEDGNGKLFSENQICENLIAILVASFDTTSSAITNVINYLAQLPHIYNQVFQEQMAIAKSKGPGDMLTWEDIEKMKYSWNVVRESMRLTSPAQGSFREATTEFSYAGFTIPKGWKIFWTVNSSHKNPDYFQEPEKFDPSRFEGTGPAPYTFVPFGGGPRMCVGKEYARLELLVFMHNVVTRFKLQKAIPNEKIVFYSSPMPAYGLPIHLRSHQE</sequence>
<evidence type="ECO:0000256" key="8">
    <source>
        <dbReference type="ARBA" id="ARBA00023004"/>
    </source>
</evidence>
<dbReference type="InterPro" id="IPR017972">
    <property type="entry name" value="Cyt_P450_CS"/>
</dbReference>
<dbReference type="PRINTS" id="PR00463">
    <property type="entry name" value="EP450I"/>
</dbReference>
<feature type="chain" id="PRO_5042144210" description="Cytochrome P450" evidence="12">
    <location>
        <begin position="20"/>
        <end position="480"/>
    </location>
</feature>
<evidence type="ECO:0000256" key="5">
    <source>
        <dbReference type="ARBA" id="ARBA00022723"/>
    </source>
</evidence>
<comment type="subcellular location">
    <subcellularLocation>
        <location evidence="2">Membrane</location>
        <topology evidence="2">Single-pass membrane protein</topology>
    </subcellularLocation>
</comment>
<keyword evidence="10 11" id="KW-0349">Heme</keyword>
<keyword evidence="4" id="KW-0812">Transmembrane</keyword>
<dbReference type="PROSITE" id="PS00086">
    <property type="entry name" value="CYTOCHROME_P450"/>
    <property type="match status" value="1"/>
</dbReference>
<dbReference type="PANTHER" id="PTHR24286:SF53">
    <property type="entry name" value="BETA-AMYRIN 28-OXIDASE-LIKE"/>
    <property type="match status" value="1"/>
</dbReference>
<evidence type="ECO:0008006" key="15">
    <source>
        <dbReference type="Google" id="ProtNLM"/>
    </source>
</evidence>
<feature type="signal peptide" evidence="12">
    <location>
        <begin position="1"/>
        <end position="19"/>
    </location>
</feature>